<sequence length="186" mass="20613">MDGPTLLPNRKTRARKQIISFREIEMIYQTFYGLKTMNACGNSSILQTLLDQEEHRTSGKANVVCVRKCNETRLQAEALASRLRMNNLGVGAEMNFGPDVPGYISDSYGCVFCRNLIPDPSLLSRILSHPKRLLHTRPNPNLTQSVTNSFMNIKHLRGLICPKPSRSRPSPLSGGVDDAAAAVVFV</sequence>
<dbReference type="Proteomes" id="UP000298663">
    <property type="component" value="Unassembled WGS sequence"/>
</dbReference>
<organism evidence="1 2">
    <name type="scientific">Steinernema carpocapsae</name>
    <name type="common">Entomopathogenic nematode</name>
    <dbReference type="NCBI Taxonomy" id="34508"/>
    <lineage>
        <taxon>Eukaryota</taxon>
        <taxon>Metazoa</taxon>
        <taxon>Ecdysozoa</taxon>
        <taxon>Nematoda</taxon>
        <taxon>Chromadorea</taxon>
        <taxon>Rhabditida</taxon>
        <taxon>Tylenchina</taxon>
        <taxon>Panagrolaimomorpha</taxon>
        <taxon>Strongyloidoidea</taxon>
        <taxon>Steinernematidae</taxon>
        <taxon>Steinernema</taxon>
    </lineage>
</organism>
<comment type="caution">
    <text evidence="1">The sequence shown here is derived from an EMBL/GenBank/DDBJ whole genome shotgun (WGS) entry which is preliminary data.</text>
</comment>
<reference evidence="1 2" key="1">
    <citation type="journal article" date="2015" name="Genome Biol.">
        <title>Comparative genomics of Steinernema reveals deeply conserved gene regulatory networks.</title>
        <authorList>
            <person name="Dillman A.R."/>
            <person name="Macchietto M."/>
            <person name="Porter C.F."/>
            <person name="Rogers A."/>
            <person name="Williams B."/>
            <person name="Antoshechkin I."/>
            <person name="Lee M.M."/>
            <person name="Goodwin Z."/>
            <person name="Lu X."/>
            <person name="Lewis E.E."/>
            <person name="Goodrich-Blair H."/>
            <person name="Stock S.P."/>
            <person name="Adams B.J."/>
            <person name="Sternberg P.W."/>
            <person name="Mortazavi A."/>
        </authorList>
    </citation>
    <scope>NUCLEOTIDE SEQUENCE [LARGE SCALE GENOMIC DNA]</scope>
    <source>
        <strain evidence="1 2">ALL</strain>
    </source>
</reference>
<dbReference type="AlphaFoldDB" id="A0A4U5ME80"/>
<name>A0A4U5ME80_STECR</name>
<accession>A0A4U5ME80</accession>
<protein>
    <submittedName>
        <fullName evidence="1">Uncharacterized protein</fullName>
    </submittedName>
</protein>
<keyword evidence="2" id="KW-1185">Reference proteome</keyword>
<gene>
    <name evidence="1" type="ORF">L596_023552</name>
</gene>
<evidence type="ECO:0000313" key="1">
    <source>
        <dbReference type="EMBL" id="TKR67392.1"/>
    </source>
</evidence>
<proteinExistence type="predicted"/>
<reference evidence="1 2" key="2">
    <citation type="journal article" date="2019" name="G3 (Bethesda)">
        <title>Hybrid Assembly of the Genome of the Entomopathogenic Nematode Steinernema carpocapsae Identifies the X-Chromosome.</title>
        <authorList>
            <person name="Serra L."/>
            <person name="Macchietto M."/>
            <person name="Macias-Munoz A."/>
            <person name="McGill C.J."/>
            <person name="Rodriguez I.M."/>
            <person name="Rodriguez B."/>
            <person name="Murad R."/>
            <person name="Mortazavi A."/>
        </authorList>
    </citation>
    <scope>NUCLEOTIDE SEQUENCE [LARGE SCALE GENOMIC DNA]</scope>
    <source>
        <strain evidence="1 2">ALL</strain>
    </source>
</reference>
<evidence type="ECO:0000313" key="2">
    <source>
        <dbReference type="Proteomes" id="UP000298663"/>
    </source>
</evidence>
<dbReference type="EMBL" id="AZBU02000008">
    <property type="protein sequence ID" value="TKR67392.1"/>
    <property type="molecule type" value="Genomic_DNA"/>
</dbReference>